<dbReference type="InterPro" id="IPR027417">
    <property type="entry name" value="P-loop_NTPase"/>
</dbReference>
<gene>
    <name evidence="2" type="ORF">BSAL_12290</name>
</gene>
<proteinExistence type="predicted"/>
<evidence type="ECO:0000313" key="2">
    <source>
        <dbReference type="EMBL" id="CUG87842.1"/>
    </source>
</evidence>
<dbReference type="AlphaFoldDB" id="A0A0S4JFB7"/>
<evidence type="ECO:0000256" key="1">
    <source>
        <dbReference type="SAM" id="SignalP"/>
    </source>
</evidence>
<keyword evidence="1" id="KW-0732">Signal</keyword>
<dbReference type="EMBL" id="CYKH01001593">
    <property type="protein sequence ID" value="CUG87842.1"/>
    <property type="molecule type" value="Genomic_DNA"/>
</dbReference>
<protein>
    <submittedName>
        <fullName evidence="2">Multi-copy leucine-rich repeat protein, putative</fullName>
    </submittedName>
</protein>
<reference evidence="3" key="1">
    <citation type="submission" date="2015-09" db="EMBL/GenBank/DDBJ databases">
        <authorList>
            <consortium name="Pathogen Informatics"/>
        </authorList>
    </citation>
    <scope>NUCLEOTIDE SEQUENCE [LARGE SCALE GENOMIC DNA]</scope>
    <source>
        <strain evidence="3">Lake Konstanz</strain>
    </source>
</reference>
<evidence type="ECO:0000313" key="3">
    <source>
        <dbReference type="Proteomes" id="UP000051952"/>
    </source>
</evidence>
<organism evidence="2 3">
    <name type="scientific">Bodo saltans</name>
    <name type="common">Flagellated protozoan</name>
    <dbReference type="NCBI Taxonomy" id="75058"/>
    <lineage>
        <taxon>Eukaryota</taxon>
        <taxon>Discoba</taxon>
        <taxon>Euglenozoa</taxon>
        <taxon>Kinetoplastea</taxon>
        <taxon>Metakinetoplastina</taxon>
        <taxon>Eubodonida</taxon>
        <taxon>Bodonidae</taxon>
        <taxon>Bodo</taxon>
    </lineage>
</organism>
<dbReference type="Proteomes" id="UP000051952">
    <property type="component" value="Unassembled WGS sequence"/>
</dbReference>
<dbReference type="VEuPathDB" id="TriTrypDB:BSAL_12290"/>
<name>A0A0S4JFB7_BODSA</name>
<sequence>MWRVGWFSSCSRVVVAFSVGSHRRSSSERRIDVPSSLSPSTEPLTRAVTGWLNNEHKKSGSVFAVHRKDQEQLDKMQRYMEDVSEPTQDSGNAPLRGLFPFTFSEQVRRDVARHVRGREMSGNYFRTSLLCNTGTTGTGKTTLLQQTTVEAVRMLGQMVDEHVEAAVHVGSTLQETKREGDAEQHRRRPLGFFVTFNSPAADINCEEYYLTAATFPVLTAIALRVVYSVVVEPSIDYCAFAANMTKYFSLESDQTSFHCIVDALRAAWKWEGPMFVAIDELQKLLKNLSVQQLHNGLSNVCNGLLDHSKDLMVTPRVPHKVFSHYLAVSVYTAADAMDFSRISGRPLIVQLDRLFPNNTETAST</sequence>
<dbReference type="SUPFAM" id="SSF52540">
    <property type="entry name" value="P-loop containing nucleoside triphosphate hydrolases"/>
    <property type="match status" value="1"/>
</dbReference>
<keyword evidence="3" id="KW-1185">Reference proteome</keyword>
<feature type="chain" id="PRO_5006622310" evidence="1">
    <location>
        <begin position="17"/>
        <end position="364"/>
    </location>
</feature>
<feature type="signal peptide" evidence="1">
    <location>
        <begin position="1"/>
        <end position="16"/>
    </location>
</feature>
<accession>A0A0S4JFB7</accession>